<reference evidence="3" key="1">
    <citation type="journal article" date="2019" name="Int. J. Syst. Evol. Microbiol.">
        <title>The Global Catalogue of Microorganisms (GCM) 10K type strain sequencing project: providing services to taxonomists for standard genome sequencing and annotation.</title>
        <authorList>
            <consortium name="The Broad Institute Genomics Platform"/>
            <consortium name="The Broad Institute Genome Sequencing Center for Infectious Disease"/>
            <person name="Wu L."/>
            <person name="Ma J."/>
        </authorList>
    </citation>
    <scope>NUCLEOTIDE SEQUENCE [LARGE SCALE GENOMIC DNA]</scope>
    <source>
        <strain evidence="3">JCM 16548</strain>
    </source>
</reference>
<proteinExistence type="predicted"/>
<gene>
    <name evidence="2" type="ORF">GCM10022204_35230</name>
</gene>
<evidence type="ECO:0000313" key="3">
    <source>
        <dbReference type="Proteomes" id="UP001500051"/>
    </source>
</evidence>
<protein>
    <submittedName>
        <fullName evidence="2">Uncharacterized protein</fullName>
    </submittedName>
</protein>
<dbReference type="Proteomes" id="UP001500051">
    <property type="component" value="Unassembled WGS sequence"/>
</dbReference>
<dbReference type="RefSeq" id="WP_344813761.1">
    <property type="nucleotide sequence ID" value="NZ_BAAAYX010000014.1"/>
</dbReference>
<evidence type="ECO:0000256" key="1">
    <source>
        <dbReference type="SAM" id="MobiDB-lite"/>
    </source>
</evidence>
<evidence type="ECO:0000313" key="2">
    <source>
        <dbReference type="EMBL" id="GAA3713141.1"/>
    </source>
</evidence>
<feature type="region of interest" description="Disordered" evidence="1">
    <location>
        <begin position="1"/>
        <end position="28"/>
    </location>
</feature>
<keyword evidence="3" id="KW-1185">Reference proteome</keyword>
<dbReference type="EMBL" id="BAAAYX010000014">
    <property type="protein sequence ID" value="GAA3713141.1"/>
    <property type="molecule type" value="Genomic_DNA"/>
</dbReference>
<name>A0ABP7E2E3_9ACTN</name>
<organism evidence="2 3">
    <name type="scientific">Microlunatus aurantiacus</name>
    <dbReference type="NCBI Taxonomy" id="446786"/>
    <lineage>
        <taxon>Bacteria</taxon>
        <taxon>Bacillati</taxon>
        <taxon>Actinomycetota</taxon>
        <taxon>Actinomycetes</taxon>
        <taxon>Propionibacteriales</taxon>
        <taxon>Propionibacteriaceae</taxon>
        <taxon>Microlunatus</taxon>
    </lineage>
</organism>
<comment type="caution">
    <text evidence="2">The sequence shown here is derived from an EMBL/GenBank/DDBJ whole genome shotgun (WGS) entry which is preliminary data.</text>
</comment>
<accession>A0ABP7E2E3</accession>
<sequence length="71" mass="7298">MSAPAADDGLEAPRPTVDDRPTTGLPAVDDALGRLADLGQRPVSEHHGELAAAHETLHAELESPSGSPEGH</sequence>